<proteinExistence type="evidence at transcript level"/>
<name>A0A125R3L8_LEPOC</name>
<gene>
    <name evidence="3" type="primary">scpp9</name>
</gene>
<dbReference type="EMBL" id="KU189286">
    <property type="protein sequence ID" value="AMD08906.1"/>
    <property type="molecule type" value="mRNA"/>
</dbReference>
<organism evidence="3">
    <name type="scientific">Lepisosteus oculatus</name>
    <name type="common">Spotted gar</name>
    <dbReference type="NCBI Taxonomy" id="7918"/>
    <lineage>
        <taxon>Eukaryota</taxon>
        <taxon>Metazoa</taxon>
        <taxon>Chordata</taxon>
        <taxon>Craniata</taxon>
        <taxon>Vertebrata</taxon>
        <taxon>Euteleostomi</taxon>
        <taxon>Actinopterygii</taxon>
        <taxon>Neopterygii</taxon>
        <taxon>Holostei</taxon>
        <taxon>Semionotiformes</taxon>
        <taxon>Lepisosteidae</taxon>
        <taxon>Lepisosteus</taxon>
    </lineage>
</organism>
<feature type="chain" id="PRO_5007179461" evidence="2">
    <location>
        <begin position="21"/>
        <end position="226"/>
    </location>
</feature>
<reference evidence="3" key="1">
    <citation type="submission" date="2015-11" db="EMBL/GenBank/DDBJ databases">
        <title>SCPP genes in the gar genome.</title>
        <authorList>
            <person name="Kawasaki K."/>
            <person name="Mikami M."/>
            <person name="Ishiyama M."/>
        </authorList>
    </citation>
    <scope>NUCLEOTIDE SEQUENCE</scope>
</reference>
<evidence type="ECO:0000313" key="3">
    <source>
        <dbReference type="EMBL" id="AMD08906.1"/>
    </source>
</evidence>
<feature type="signal peptide" evidence="2">
    <location>
        <begin position="1"/>
        <end position="20"/>
    </location>
</feature>
<feature type="region of interest" description="Disordered" evidence="1">
    <location>
        <begin position="176"/>
        <end position="203"/>
    </location>
</feature>
<sequence length="226" mass="22754">MKTLYFICFFFQSFMQLVDAGALSASAEIVGINGGLLNGALIANAANPGIVNGALLGGQPQIAQVIPGVSPIVVLQPGIGLAQAGLPIIPDLALQQGLLLPLQQQQPGIPQGRLLQLPNGGAPLLAMLPQANVVAGLQVPAPNQLQLIKILPVAGANGNLQLPALQAAGVQAAGNGAQRVKHSAPANPNPAVPGSEAASLSSGRPAMSLAEALKLPSFQSKLNPSK</sequence>
<evidence type="ECO:0000256" key="2">
    <source>
        <dbReference type="SAM" id="SignalP"/>
    </source>
</evidence>
<accession>A0A125R3L8</accession>
<dbReference type="AlphaFoldDB" id="A0A125R3L8"/>
<keyword evidence="2" id="KW-0732">Signal</keyword>
<evidence type="ECO:0000256" key="1">
    <source>
        <dbReference type="SAM" id="MobiDB-lite"/>
    </source>
</evidence>
<protein>
    <submittedName>
        <fullName evidence="3">Secretory calcium-binding phosphosphoprotein 9</fullName>
    </submittedName>
</protein>